<dbReference type="EMBL" id="MDTU01000001">
    <property type="protein sequence ID" value="ODN43884.1"/>
    <property type="molecule type" value="Genomic_DNA"/>
</dbReference>
<evidence type="ECO:0000256" key="1">
    <source>
        <dbReference type="SAM" id="Phobius"/>
    </source>
</evidence>
<keyword evidence="1" id="KW-0812">Transmembrane</keyword>
<evidence type="ECO:0000313" key="2">
    <source>
        <dbReference type="EMBL" id="ODN43884.1"/>
    </source>
</evidence>
<reference evidence="2 3" key="1">
    <citation type="submission" date="2016-08" db="EMBL/GenBank/DDBJ databases">
        <title>Draft genome sequence of Candidatus Piscirickettsia litoralis, from seawater.</title>
        <authorList>
            <person name="Wan X."/>
            <person name="Lee A.J."/>
            <person name="Hou S."/>
            <person name="Donachie S.P."/>
        </authorList>
    </citation>
    <scope>NUCLEOTIDE SEQUENCE [LARGE SCALE GENOMIC DNA]</scope>
    <source>
        <strain evidence="2 3">Y2</strain>
    </source>
</reference>
<accession>A0ABX3A5H6</accession>
<dbReference type="Proteomes" id="UP000094329">
    <property type="component" value="Unassembled WGS sequence"/>
</dbReference>
<gene>
    <name evidence="2" type="ORF">BGC07_14540</name>
</gene>
<comment type="caution">
    <text evidence="2">The sequence shown here is derived from an EMBL/GenBank/DDBJ whole genome shotgun (WGS) entry which is preliminary data.</text>
</comment>
<proteinExistence type="predicted"/>
<keyword evidence="1" id="KW-1133">Transmembrane helix</keyword>
<sequence length="204" mass="22850">MIRLKLFFNAIFLSCFMIIPVAIYAKWDGYDVSITNLTNMNVSIYGYDAQCMDGYLDHIVHLDPDETRQNAYHEEENAGHGNPFSGCVYDPSNYKVKAYVDVAPYLWVTRELSVSEGTGYSGDSDSSIGRVFRIIRVGDRHLVIVSGTAYKSCDLEYKNNDIVWNCGNGSGGTEENFSKSVVGENGCAYLWNHYGKLTCSDTHI</sequence>
<evidence type="ECO:0000313" key="3">
    <source>
        <dbReference type="Proteomes" id="UP000094329"/>
    </source>
</evidence>
<organism evidence="2 3">
    <name type="scientific">Piscirickettsia litoralis</name>
    <dbReference type="NCBI Taxonomy" id="1891921"/>
    <lineage>
        <taxon>Bacteria</taxon>
        <taxon>Pseudomonadati</taxon>
        <taxon>Pseudomonadota</taxon>
        <taxon>Gammaproteobacteria</taxon>
        <taxon>Thiotrichales</taxon>
        <taxon>Piscirickettsiaceae</taxon>
        <taxon>Piscirickettsia</taxon>
    </lineage>
</organism>
<feature type="transmembrane region" description="Helical" evidence="1">
    <location>
        <begin position="6"/>
        <end position="25"/>
    </location>
</feature>
<name>A0ABX3A5H6_9GAMM</name>
<dbReference type="RefSeq" id="WP_069313680.1">
    <property type="nucleotide sequence ID" value="NZ_MDTU01000001.1"/>
</dbReference>
<keyword evidence="1" id="KW-0472">Membrane</keyword>
<keyword evidence="3" id="KW-1185">Reference proteome</keyword>
<protein>
    <submittedName>
        <fullName evidence="2">Uncharacterized protein</fullName>
    </submittedName>
</protein>